<proteinExistence type="predicted"/>
<sequence>MGINRKGSTNRHSLQSLTPIFVATHPRSCSTAFERVFMTQRDALHCIHEPFGDAFYYGPERLSSRYENDEKARLDSGFAQSTFRTVLDRIEKEGAEVRNTPSSVASFSAAPFFVAQYCKEMWCFHTAILEVFGNPFILNIHASAAVFAALSWDPSLGKRIFIKDIIHYLVPPNGAPPSIAPSLARKERGIGTFEPHSNDVASVAPLAPNSYATEPELRNPTVVPSEMLGQFHFTFLIRHPRYSIPSYYRCTVPPLDEVTGFHNFMPSEAGYDELRRVFDFLRSVGQVGPEIASQNIHVNGSTNGNANRVDICVVDADDLLDNPAGIIAAYCKSVGIAYHEQMLSWDSEEDQKQAKDAFEKWKGFHEDAMNSCDLKPRKYKKKAKSDEEEDREWVQKFGTEGAKVIRQTVNANFKDYEYLKQFALTA</sequence>
<dbReference type="AlphaFoldDB" id="A0A8H6C5Q2"/>
<dbReference type="Proteomes" id="UP000593566">
    <property type="component" value="Unassembled WGS sequence"/>
</dbReference>
<dbReference type="InterPro" id="IPR027417">
    <property type="entry name" value="P-loop_NTPase"/>
</dbReference>
<dbReference type="InterPro" id="IPR053226">
    <property type="entry name" value="Pyrrolopyrazine_biosynth_F"/>
</dbReference>
<dbReference type="PANTHER" id="PTHR48419:SF1">
    <property type="entry name" value="SULFOTRANSFERASE DOMAIN-CONTAINING PROTEIN"/>
    <property type="match status" value="1"/>
</dbReference>
<evidence type="ECO:0008006" key="3">
    <source>
        <dbReference type="Google" id="ProtNLM"/>
    </source>
</evidence>
<reference evidence="1 2" key="1">
    <citation type="journal article" date="2020" name="Genomics">
        <title>Complete, high-quality genomes from long-read metagenomic sequencing of two wolf lichen thalli reveals enigmatic genome architecture.</title>
        <authorList>
            <person name="McKenzie S.K."/>
            <person name="Walston R.F."/>
            <person name="Allen J.L."/>
        </authorList>
    </citation>
    <scope>NUCLEOTIDE SEQUENCE [LARGE SCALE GENOMIC DNA]</scope>
    <source>
        <strain evidence="1">WasteWater1</strain>
    </source>
</reference>
<organism evidence="1 2">
    <name type="scientific">Letharia lupina</name>
    <dbReference type="NCBI Taxonomy" id="560253"/>
    <lineage>
        <taxon>Eukaryota</taxon>
        <taxon>Fungi</taxon>
        <taxon>Dikarya</taxon>
        <taxon>Ascomycota</taxon>
        <taxon>Pezizomycotina</taxon>
        <taxon>Lecanoromycetes</taxon>
        <taxon>OSLEUM clade</taxon>
        <taxon>Lecanoromycetidae</taxon>
        <taxon>Lecanorales</taxon>
        <taxon>Lecanorineae</taxon>
        <taxon>Parmeliaceae</taxon>
        <taxon>Letharia</taxon>
    </lineage>
</organism>
<evidence type="ECO:0000313" key="1">
    <source>
        <dbReference type="EMBL" id="KAF6217562.1"/>
    </source>
</evidence>
<dbReference type="GeneID" id="59335065"/>
<dbReference type="RefSeq" id="XP_037146997.1">
    <property type="nucleotide sequence ID" value="XM_037297561.1"/>
</dbReference>
<protein>
    <recommendedName>
        <fullName evidence="3">P-loop containing nucleoside triphosphate hydrolase protein</fullName>
    </recommendedName>
</protein>
<dbReference type="Pfam" id="PF19798">
    <property type="entry name" value="Sulfotransfer_5"/>
    <property type="match status" value="1"/>
</dbReference>
<name>A0A8H6C5Q2_9LECA</name>
<dbReference type="Gene3D" id="3.40.50.300">
    <property type="entry name" value="P-loop containing nucleotide triphosphate hydrolases"/>
    <property type="match status" value="1"/>
</dbReference>
<comment type="caution">
    <text evidence="1">The sequence shown here is derived from an EMBL/GenBank/DDBJ whole genome shotgun (WGS) entry which is preliminary data.</text>
</comment>
<keyword evidence="2" id="KW-1185">Reference proteome</keyword>
<dbReference type="SUPFAM" id="SSF52540">
    <property type="entry name" value="P-loop containing nucleoside triphosphate hydrolases"/>
    <property type="match status" value="1"/>
</dbReference>
<gene>
    <name evidence="1" type="ORF">HO133_006664</name>
</gene>
<dbReference type="EMBL" id="JACCJB010000026">
    <property type="protein sequence ID" value="KAF6217562.1"/>
    <property type="molecule type" value="Genomic_DNA"/>
</dbReference>
<dbReference type="PANTHER" id="PTHR48419">
    <property type="entry name" value="SULFOTRANSFERASE DOMAIN-CONTAINING PROTEIN"/>
    <property type="match status" value="1"/>
</dbReference>
<evidence type="ECO:0000313" key="2">
    <source>
        <dbReference type="Proteomes" id="UP000593566"/>
    </source>
</evidence>
<accession>A0A8H6C5Q2</accession>